<evidence type="ECO:0000259" key="2">
    <source>
        <dbReference type="Pfam" id="PF26248"/>
    </source>
</evidence>
<keyword evidence="1" id="KW-0812">Transmembrane</keyword>
<feature type="domain" description="DUF8059" evidence="2">
    <location>
        <begin position="1"/>
        <end position="135"/>
    </location>
</feature>
<evidence type="ECO:0000313" key="3">
    <source>
        <dbReference type="EMBL" id="MFC5365349.1"/>
    </source>
</evidence>
<proteinExistence type="predicted"/>
<dbReference type="AlphaFoldDB" id="A0ABD5R5U6"/>
<evidence type="ECO:0000313" key="4">
    <source>
        <dbReference type="Proteomes" id="UP001596201"/>
    </source>
</evidence>
<dbReference type="EMBL" id="JBHSKX010000001">
    <property type="protein sequence ID" value="MFC5365349.1"/>
    <property type="molecule type" value="Genomic_DNA"/>
</dbReference>
<feature type="transmembrane region" description="Helical" evidence="1">
    <location>
        <begin position="39"/>
        <end position="59"/>
    </location>
</feature>
<comment type="caution">
    <text evidence="3">The sequence shown here is derived from an EMBL/GenBank/DDBJ whole genome shotgun (WGS) entry which is preliminary data.</text>
</comment>
<dbReference type="Proteomes" id="UP001596201">
    <property type="component" value="Unassembled WGS sequence"/>
</dbReference>
<sequence length="135" mass="13968">MSRTLRASGYVALTIQMLWGLVQVFAISPAGPGLPPVSVGAHAHFGMLSILAVVTGFAIERTALTGTLRSVAVWGFVAGQWLLPATILMELVAPPLLLTASLWGASLTLSMAIVAWGTITASDEVGRTPTATPAD</sequence>
<dbReference type="RefSeq" id="WP_227229356.1">
    <property type="nucleotide sequence ID" value="NZ_JAJCVJ010000001.1"/>
</dbReference>
<reference evidence="3 4" key="1">
    <citation type="journal article" date="2019" name="Int. J. Syst. Evol. Microbiol.">
        <title>The Global Catalogue of Microorganisms (GCM) 10K type strain sequencing project: providing services to taxonomists for standard genome sequencing and annotation.</title>
        <authorList>
            <consortium name="The Broad Institute Genomics Platform"/>
            <consortium name="The Broad Institute Genome Sequencing Center for Infectious Disease"/>
            <person name="Wu L."/>
            <person name="Ma J."/>
        </authorList>
    </citation>
    <scope>NUCLEOTIDE SEQUENCE [LARGE SCALE GENOMIC DNA]</scope>
    <source>
        <strain evidence="3 4">CGMCC 1.12237</strain>
    </source>
</reference>
<evidence type="ECO:0000256" key="1">
    <source>
        <dbReference type="SAM" id="Phobius"/>
    </source>
</evidence>
<keyword evidence="4" id="KW-1185">Reference proteome</keyword>
<feature type="transmembrane region" description="Helical" evidence="1">
    <location>
        <begin position="7"/>
        <end position="27"/>
    </location>
</feature>
<feature type="transmembrane region" description="Helical" evidence="1">
    <location>
        <begin position="71"/>
        <end position="89"/>
    </location>
</feature>
<protein>
    <recommendedName>
        <fullName evidence="2">DUF8059 domain-containing protein</fullName>
    </recommendedName>
</protein>
<keyword evidence="1" id="KW-1133">Transmembrane helix</keyword>
<feature type="transmembrane region" description="Helical" evidence="1">
    <location>
        <begin position="95"/>
        <end position="119"/>
    </location>
</feature>
<accession>A0ABD5R5U6</accession>
<gene>
    <name evidence="3" type="ORF">ACFPJ5_00240</name>
</gene>
<dbReference type="InterPro" id="IPR058372">
    <property type="entry name" value="DUF8059"/>
</dbReference>
<name>A0ABD5R5U6_9EURY</name>
<keyword evidence="1" id="KW-0472">Membrane</keyword>
<dbReference type="Pfam" id="PF26248">
    <property type="entry name" value="DUF8059"/>
    <property type="match status" value="1"/>
</dbReference>
<organism evidence="3 4">
    <name type="scientific">Salinirubrum litoreum</name>
    <dbReference type="NCBI Taxonomy" id="1126234"/>
    <lineage>
        <taxon>Archaea</taxon>
        <taxon>Methanobacteriati</taxon>
        <taxon>Methanobacteriota</taxon>
        <taxon>Stenosarchaea group</taxon>
        <taxon>Halobacteria</taxon>
        <taxon>Halobacteriales</taxon>
        <taxon>Haloferacaceae</taxon>
        <taxon>Salinirubrum</taxon>
    </lineage>
</organism>